<feature type="coiled-coil region" evidence="1">
    <location>
        <begin position="177"/>
        <end position="225"/>
    </location>
</feature>
<organism evidence="5 6">
    <name type="scientific">Buddleja alternifolia</name>
    <dbReference type="NCBI Taxonomy" id="168488"/>
    <lineage>
        <taxon>Eukaryota</taxon>
        <taxon>Viridiplantae</taxon>
        <taxon>Streptophyta</taxon>
        <taxon>Embryophyta</taxon>
        <taxon>Tracheophyta</taxon>
        <taxon>Spermatophyta</taxon>
        <taxon>Magnoliopsida</taxon>
        <taxon>eudicotyledons</taxon>
        <taxon>Gunneridae</taxon>
        <taxon>Pentapetalae</taxon>
        <taxon>asterids</taxon>
        <taxon>lamiids</taxon>
        <taxon>Lamiales</taxon>
        <taxon>Scrophulariaceae</taxon>
        <taxon>Buddlejeae</taxon>
        <taxon>Buddleja</taxon>
    </lineage>
</organism>
<feature type="compositionally biased region" description="Acidic residues" evidence="2">
    <location>
        <begin position="70"/>
        <end position="80"/>
    </location>
</feature>
<reference evidence="5" key="1">
    <citation type="submission" date="2019-10" db="EMBL/GenBank/DDBJ databases">
        <authorList>
            <person name="Zhang R."/>
            <person name="Pan Y."/>
            <person name="Wang J."/>
            <person name="Ma R."/>
            <person name="Yu S."/>
        </authorList>
    </citation>
    <scope>NUCLEOTIDE SEQUENCE</scope>
    <source>
        <strain evidence="5">LA-IB0</strain>
        <tissue evidence="5">Leaf</tissue>
    </source>
</reference>
<dbReference type="EMBL" id="WHWC01000013">
    <property type="protein sequence ID" value="KAG8371562.1"/>
    <property type="molecule type" value="Genomic_DNA"/>
</dbReference>
<evidence type="ECO:0000259" key="4">
    <source>
        <dbReference type="Pfam" id="PF24994"/>
    </source>
</evidence>
<feature type="domain" description="GIL1/IRKI C-terminal" evidence="4">
    <location>
        <begin position="394"/>
        <end position="450"/>
    </location>
</feature>
<gene>
    <name evidence="5" type="ORF">BUALT_Bualt13G0100900</name>
</gene>
<feature type="domain" description="DUF641" evidence="3">
    <location>
        <begin position="99"/>
        <end position="217"/>
    </location>
</feature>
<dbReference type="GO" id="GO:0009639">
    <property type="term" value="P:response to red or far red light"/>
    <property type="evidence" value="ECO:0007669"/>
    <property type="project" value="InterPro"/>
</dbReference>
<proteinExistence type="predicted"/>
<keyword evidence="6" id="KW-1185">Reference proteome</keyword>
<evidence type="ECO:0008006" key="7">
    <source>
        <dbReference type="Google" id="ProtNLM"/>
    </source>
</evidence>
<evidence type="ECO:0000256" key="1">
    <source>
        <dbReference type="SAM" id="Coils"/>
    </source>
</evidence>
<dbReference type="Proteomes" id="UP000826271">
    <property type="component" value="Unassembled WGS sequence"/>
</dbReference>
<evidence type="ECO:0000313" key="6">
    <source>
        <dbReference type="Proteomes" id="UP000826271"/>
    </source>
</evidence>
<feature type="region of interest" description="Disordered" evidence="2">
    <location>
        <begin position="67"/>
        <end position="93"/>
    </location>
</feature>
<sequence>MGFESDRQGLEFMATSKPLKPPSNNISDIVSKFAKVCKLRSIGVFNTPEITDNSHIHQFVSRAPLLAEESSSDATEDSEIDATKVYPQPGEVDKNGSVECGHMEISKLFDTLSGLKLAYVELQEAHIPYDPEKIRAADEEVVSRLESLCKIKKAYKEMLLKEVDSVSACPALLLAEIQVQERTLEKLKSRAKIKDKEVMNFRRELQVLEMRNKKLAEEIREREKESFKVLNQCSYENVVMAVGKAIHDFAKPLIALMKVSGWDLDQAANAIQESVVYVKRSHKKYAFEAYVARRMFHGFSPQSCILENVMKLDDPIDALIEDPQSSFAKFCRTKYLLVVHPNMEASFFGNLDHRTFVANGIHPDTPFYRAFVRMARWVWYLQGFTAFNEPKAEIFGVKQGSVFSDVCMEVPEELKEYKALLDKGQERYKVEFMIMPGFKLGETLIRSQVYVSKG</sequence>
<evidence type="ECO:0000313" key="5">
    <source>
        <dbReference type="EMBL" id="KAG8371562.1"/>
    </source>
</evidence>
<dbReference type="GO" id="GO:0009959">
    <property type="term" value="P:negative gravitropism"/>
    <property type="evidence" value="ECO:0007669"/>
    <property type="project" value="InterPro"/>
</dbReference>
<protein>
    <recommendedName>
        <fullName evidence="7">DUF641 domain-containing protein</fullName>
    </recommendedName>
</protein>
<dbReference type="Pfam" id="PF24994">
    <property type="entry name" value="GIL1_IRKI_C"/>
    <property type="match status" value="1"/>
</dbReference>
<keyword evidence="1" id="KW-0175">Coiled coil</keyword>
<name>A0AAV6WSY6_9LAMI</name>
<dbReference type="InterPro" id="IPR006943">
    <property type="entry name" value="DUF641_pln"/>
</dbReference>
<dbReference type="InterPro" id="IPR040225">
    <property type="entry name" value="GIL1-like"/>
</dbReference>
<dbReference type="Pfam" id="PF04859">
    <property type="entry name" value="DUF641"/>
    <property type="match status" value="1"/>
</dbReference>
<dbReference type="PANTHER" id="PTHR31161">
    <property type="entry name" value="PROTEIN GRAVITROPIC IN THE LIGHT 1"/>
    <property type="match status" value="1"/>
</dbReference>
<dbReference type="AlphaFoldDB" id="A0AAV6WSY6"/>
<comment type="caution">
    <text evidence="5">The sequence shown here is derived from an EMBL/GenBank/DDBJ whole genome shotgun (WGS) entry which is preliminary data.</text>
</comment>
<evidence type="ECO:0000259" key="3">
    <source>
        <dbReference type="Pfam" id="PF04859"/>
    </source>
</evidence>
<accession>A0AAV6WSY6</accession>
<dbReference type="InterPro" id="IPR056813">
    <property type="entry name" value="GIL1_IRKI_C"/>
</dbReference>
<evidence type="ECO:0000256" key="2">
    <source>
        <dbReference type="SAM" id="MobiDB-lite"/>
    </source>
</evidence>